<sequence>MNRHESRMTLPGEAQVQYLDSDFRILKPGNYVRCAVTGTHIPIDELRYWNVDRQEAYASREAVLERLKGLGEI</sequence>
<reference evidence="1 2" key="1">
    <citation type="submission" date="2018-02" db="EMBL/GenBank/DDBJ databases">
        <title>Whole genome sequencing of endophytic bacterium.</title>
        <authorList>
            <person name="Eedara R."/>
            <person name="Podile A.R."/>
        </authorList>
    </citation>
    <scope>NUCLEOTIDE SEQUENCE [LARGE SCALE GENOMIC DNA]</scope>
    <source>
        <strain evidence="1 2">RP1T</strain>
    </source>
</reference>
<proteinExistence type="predicted"/>
<dbReference type="InterPro" id="IPR018661">
    <property type="entry name" value="DUF2093"/>
</dbReference>
<dbReference type="RefSeq" id="WP_105862435.1">
    <property type="nucleotide sequence ID" value="NZ_PUEJ01000004.1"/>
</dbReference>
<comment type="caution">
    <text evidence="1">The sequence shown here is derived from an EMBL/GenBank/DDBJ whole genome shotgun (WGS) entry which is preliminary data.</text>
</comment>
<dbReference type="OrthoDB" id="9801906at2"/>
<evidence type="ECO:0000313" key="2">
    <source>
        <dbReference type="Proteomes" id="UP000237682"/>
    </source>
</evidence>
<dbReference type="Pfam" id="PF09866">
    <property type="entry name" value="DUF2093"/>
    <property type="match status" value="1"/>
</dbReference>
<accession>A0A2S9QDT0</accession>
<dbReference type="EMBL" id="PUEJ01000004">
    <property type="protein sequence ID" value="PRH87504.1"/>
    <property type="molecule type" value="Genomic_DNA"/>
</dbReference>
<gene>
    <name evidence="1" type="ORF">C5L14_12905</name>
</gene>
<name>A0A2S9QDT0_9HYPH</name>
<dbReference type="AlphaFoldDB" id="A0A2S9QDT0"/>
<dbReference type="Proteomes" id="UP000237682">
    <property type="component" value="Unassembled WGS sequence"/>
</dbReference>
<keyword evidence="2" id="KW-1185">Reference proteome</keyword>
<protein>
    <submittedName>
        <fullName evidence="1">DUF2093 domain-containing protein</fullName>
    </submittedName>
</protein>
<evidence type="ECO:0000313" key="1">
    <source>
        <dbReference type="EMBL" id="PRH87504.1"/>
    </source>
</evidence>
<organism evidence="1 2">
    <name type="scientific">Labrys okinawensis</name>
    <dbReference type="NCBI Taxonomy" id="346911"/>
    <lineage>
        <taxon>Bacteria</taxon>
        <taxon>Pseudomonadati</taxon>
        <taxon>Pseudomonadota</taxon>
        <taxon>Alphaproteobacteria</taxon>
        <taxon>Hyphomicrobiales</taxon>
        <taxon>Xanthobacteraceae</taxon>
        <taxon>Labrys</taxon>
    </lineage>
</organism>